<gene>
    <name evidence="2" type="ORF">COX08_01100</name>
</gene>
<proteinExistence type="predicted"/>
<sequence>MIRKKKVSIEVEELDFVLKQALGFGIEGLISRVDTRASEVSLEAQTRLSEAKTEIEEANKKFEAKLEEIKHQREMALVSAKTTELVGNELTDLAKRLTAFTKAIS</sequence>
<dbReference type="EMBL" id="PCSR01000024">
    <property type="protein sequence ID" value="PIP53418.1"/>
    <property type="molecule type" value="Genomic_DNA"/>
</dbReference>
<comment type="caution">
    <text evidence="2">The sequence shown here is derived from an EMBL/GenBank/DDBJ whole genome shotgun (WGS) entry which is preliminary data.</text>
</comment>
<organism evidence="2 3">
    <name type="scientific">Candidatus Beckwithbacteria bacterium CG23_combo_of_CG06-09_8_20_14_all_34_8</name>
    <dbReference type="NCBI Taxonomy" id="1974497"/>
    <lineage>
        <taxon>Bacteria</taxon>
        <taxon>Candidatus Beckwithiibacteriota</taxon>
    </lineage>
</organism>
<evidence type="ECO:0000313" key="3">
    <source>
        <dbReference type="Proteomes" id="UP000229459"/>
    </source>
</evidence>
<reference evidence="2 3" key="1">
    <citation type="submission" date="2017-09" db="EMBL/GenBank/DDBJ databases">
        <title>Depth-based differentiation of microbial function through sediment-hosted aquifers and enrichment of novel symbionts in the deep terrestrial subsurface.</title>
        <authorList>
            <person name="Probst A.J."/>
            <person name="Ladd B."/>
            <person name="Jarett J.K."/>
            <person name="Geller-Mcgrath D.E."/>
            <person name="Sieber C.M."/>
            <person name="Emerson J.B."/>
            <person name="Anantharaman K."/>
            <person name="Thomas B.C."/>
            <person name="Malmstrom R."/>
            <person name="Stieglmeier M."/>
            <person name="Klingl A."/>
            <person name="Woyke T."/>
            <person name="Ryan C.M."/>
            <person name="Banfield J.F."/>
        </authorList>
    </citation>
    <scope>NUCLEOTIDE SEQUENCE [LARGE SCALE GENOMIC DNA]</scope>
    <source>
        <strain evidence="2">CG23_combo_of_CG06-09_8_20_14_all_34_8</strain>
    </source>
</reference>
<evidence type="ECO:0000313" key="2">
    <source>
        <dbReference type="EMBL" id="PIP53418.1"/>
    </source>
</evidence>
<keyword evidence="1" id="KW-0175">Coiled coil</keyword>
<accession>A0A2H0B8Z2</accession>
<dbReference type="AlphaFoldDB" id="A0A2H0B8Z2"/>
<feature type="coiled-coil region" evidence="1">
    <location>
        <begin position="41"/>
        <end position="75"/>
    </location>
</feature>
<protein>
    <submittedName>
        <fullName evidence="2">Uncharacterized protein</fullName>
    </submittedName>
</protein>
<name>A0A2H0B8Z2_9BACT</name>
<dbReference type="Proteomes" id="UP000229459">
    <property type="component" value="Unassembled WGS sequence"/>
</dbReference>
<evidence type="ECO:0000256" key="1">
    <source>
        <dbReference type="SAM" id="Coils"/>
    </source>
</evidence>